<feature type="compositionally biased region" description="Basic and acidic residues" evidence="1">
    <location>
        <begin position="29"/>
        <end position="43"/>
    </location>
</feature>
<dbReference type="GO" id="GO:0005975">
    <property type="term" value="P:carbohydrate metabolic process"/>
    <property type="evidence" value="ECO:0007669"/>
    <property type="project" value="InterPro"/>
</dbReference>
<keyword evidence="4" id="KW-1185">Reference proteome</keyword>
<dbReference type="HOGENOM" id="CLU_435584_0_0_1"/>
<dbReference type="AlphaFoldDB" id="A0A084B8H7"/>
<dbReference type="EMBL" id="KL647723">
    <property type="protein sequence ID" value="KEY73856.1"/>
    <property type="molecule type" value="Genomic_DNA"/>
</dbReference>
<evidence type="ECO:0000313" key="3">
    <source>
        <dbReference type="EMBL" id="KEY73856.1"/>
    </source>
</evidence>
<dbReference type="Gene3D" id="3.40.50.2000">
    <property type="entry name" value="Glycogen Phosphorylase B"/>
    <property type="match status" value="3"/>
</dbReference>
<feature type="region of interest" description="Disordered" evidence="1">
    <location>
        <begin position="57"/>
        <end position="78"/>
    </location>
</feature>
<evidence type="ECO:0000256" key="1">
    <source>
        <dbReference type="SAM" id="MobiDB-lite"/>
    </source>
</evidence>
<gene>
    <name evidence="3" type="ORF">S7711_10116</name>
</gene>
<feature type="region of interest" description="Disordered" evidence="1">
    <location>
        <begin position="403"/>
        <end position="422"/>
    </location>
</feature>
<feature type="domain" description="Glycosyltransferase family 28 N-terminal" evidence="2">
    <location>
        <begin position="87"/>
        <end position="148"/>
    </location>
</feature>
<feature type="compositionally biased region" description="Basic and acidic residues" evidence="1">
    <location>
        <begin position="155"/>
        <end position="173"/>
    </location>
</feature>
<proteinExistence type="predicted"/>
<dbReference type="InterPro" id="IPR050426">
    <property type="entry name" value="Glycosyltransferase_28"/>
</dbReference>
<feature type="region of interest" description="Disordered" evidence="1">
    <location>
        <begin position="317"/>
        <end position="375"/>
    </location>
</feature>
<feature type="region of interest" description="Disordered" evidence="1">
    <location>
        <begin position="151"/>
        <end position="173"/>
    </location>
</feature>
<protein>
    <recommendedName>
        <fullName evidence="2">Glycosyltransferase family 28 N-terminal domain-containing protein</fullName>
    </recommendedName>
</protein>
<dbReference type="Proteomes" id="UP000028045">
    <property type="component" value="Unassembled WGS sequence"/>
</dbReference>
<evidence type="ECO:0000259" key="2">
    <source>
        <dbReference type="Pfam" id="PF03033"/>
    </source>
</evidence>
<feature type="region of interest" description="Disordered" evidence="1">
    <location>
        <begin position="1"/>
        <end position="43"/>
    </location>
</feature>
<feature type="compositionally biased region" description="Polar residues" evidence="1">
    <location>
        <begin position="331"/>
        <end position="340"/>
    </location>
</feature>
<sequence>MAISDLECMDHDELPPAYEPPSPNQVGRDSSKSQGEDDGRIDIDLDSRLRRTLSLLLPKEGPGTDDKRQSRQTTHTERSSWGIRLNIVIQVVGNRGDVQPFVALGTELQRHGHRVRLATHNSFADFVRKSGLEFFPIGGDPTELMAYMVKPGANPEHDEPTGRGSPEETQHDQRDARGLLEFVHQAGPPVAEALRSIRHHRQPAGIRPHSLCTGAGRTPAPNVHHAVDEHKGVLPPARQPDVCGFFFRNAPDYQPEPELDDFLCRGPAPVYIGFGSIVIDDPDGATAVLSYDTILRSISPSWLSNLPQQPQPAVLGRHGGYSRSWPKPYSAETTEPNQPRRSYHLLPNAAGPIRGRQDGGQNATRVRRPAGGGVFPCKPAAGKDALLSKAAADVVVKPIQAFSKQTEKGQGHPPNGAASSRADEAVFGRPAALEVPQRARSRDVSPARTSVVNAVAGSAAGLGGLFKHPYKGMLLDVPLAATEGMLNATRLYNGEVYNPGTVTDWKSGGIVAGKNFTHGMVDDLGGLVMRPIRGARQEGGLSAAKGAGIGLLNAGTKVTSGVLGLVAFSGQGIYQSVRLTMKRNTRTKIKHARREEGIDAVEHSGEGGGRVSEGRVIRGFDKLMLGGR</sequence>
<evidence type="ECO:0000313" key="4">
    <source>
        <dbReference type="Proteomes" id="UP000028045"/>
    </source>
</evidence>
<dbReference type="PANTHER" id="PTHR48050:SF27">
    <property type="entry name" value="GLUCOSYLTRANSFERASE, PUTATIVE (AFU_ORTHOLOGUE AFUA_7G04880)-RELATED"/>
    <property type="match status" value="1"/>
</dbReference>
<organism evidence="3 4">
    <name type="scientific">Stachybotrys chartarum (strain CBS 109288 / IBT 7711)</name>
    <name type="common">Toxic black mold</name>
    <name type="synonym">Stilbospora chartarum</name>
    <dbReference type="NCBI Taxonomy" id="1280523"/>
    <lineage>
        <taxon>Eukaryota</taxon>
        <taxon>Fungi</taxon>
        <taxon>Dikarya</taxon>
        <taxon>Ascomycota</taxon>
        <taxon>Pezizomycotina</taxon>
        <taxon>Sordariomycetes</taxon>
        <taxon>Hypocreomycetidae</taxon>
        <taxon>Hypocreales</taxon>
        <taxon>Stachybotryaceae</taxon>
        <taxon>Stachybotrys</taxon>
    </lineage>
</organism>
<dbReference type="PANTHER" id="PTHR48050">
    <property type="entry name" value="STEROL 3-BETA-GLUCOSYLTRANSFERASE"/>
    <property type="match status" value="1"/>
</dbReference>
<reference evidence="3 4" key="1">
    <citation type="journal article" date="2014" name="BMC Genomics">
        <title>Comparative genome sequencing reveals chemotype-specific gene clusters in the toxigenic black mold Stachybotrys.</title>
        <authorList>
            <person name="Semeiks J."/>
            <person name="Borek D."/>
            <person name="Otwinowski Z."/>
            <person name="Grishin N.V."/>
        </authorList>
    </citation>
    <scope>NUCLEOTIDE SEQUENCE [LARGE SCALE GENOMIC DNA]</scope>
    <source>
        <strain evidence="4">CBS 109288 / IBT 7711</strain>
    </source>
</reference>
<dbReference type="SUPFAM" id="SSF53756">
    <property type="entry name" value="UDP-Glycosyltransferase/glycogen phosphorylase"/>
    <property type="match status" value="1"/>
</dbReference>
<name>A0A084B8H7_STACB</name>
<accession>A0A084B8H7</accession>
<dbReference type="GO" id="GO:0016758">
    <property type="term" value="F:hexosyltransferase activity"/>
    <property type="evidence" value="ECO:0007669"/>
    <property type="project" value="InterPro"/>
</dbReference>
<feature type="compositionally biased region" description="Basic and acidic residues" evidence="1">
    <location>
        <begin position="62"/>
        <end position="78"/>
    </location>
</feature>
<dbReference type="InterPro" id="IPR004276">
    <property type="entry name" value="GlycoTrans_28_N"/>
</dbReference>
<dbReference type="Pfam" id="PF03033">
    <property type="entry name" value="Glyco_transf_28"/>
    <property type="match status" value="1"/>
</dbReference>